<evidence type="ECO:0000259" key="3">
    <source>
        <dbReference type="PROSITE" id="PS50835"/>
    </source>
</evidence>
<sequence length="232" mass="26156">MSKLFTESVYLMTFRVNELSTDYYIDSFQFQLNKSTYNRVVLKDVQPEVSGRYKCEVSSDAPNFYTFMVSGYMFVIDIPEGDPVVTVEKELLEIGSIIRGNCSSPASYPPANVTWFLNGKEVNTAHIRRSQRPSVSSKSVTTTSSNRRSPTITVANIEVEVDENTFREGKARLRCAVNILDLYKKSREVVLEEDGPRPMLSLVLGTPVVESGSPDIFNSNIFLFSCIIVFLR</sequence>
<name>A0A9P0DY21_PHACE</name>
<dbReference type="Proteomes" id="UP001153737">
    <property type="component" value="Chromosome 7"/>
</dbReference>
<keyword evidence="1" id="KW-1015">Disulfide bond</keyword>
<evidence type="ECO:0000313" key="5">
    <source>
        <dbReference type="Proteomes" id="UP001153737"/>
    </source>
</evidence>
<protein>
    <recommendedName>
        <fullName evidence="3">Ig-like domain-containing protein</fullName>
    </recommendedName>
</protein>
<keyword evidence="5" id="KW-1185">Reference proteome</keyword>
<dbReference type="EMBL" id="OU896713">
    <property type="protein sequence ID" value="CAH1176024.1"/>
    <property type="molecule type" value="Genomic_DNA"/>
</dbReference>
<accession>A0A9P0DY21</accession>
<gene>
    <name evidence="4" type="ORF">PHAECO_LOCUS10673</name>
</gene>
<feature type="region of interest" description="Disordered" evidence="2">
    <location>
        <begin position="127"/>
        <end position="148"/>
    </location>
</feature>
<dbReference type="Pfam" id="PF08205">
    <property type="entry name" value="C2-set_2"/>
    <property type="match status" value="1"/>
</dbReference>
<dbReference type="InterPro" id="IPR007110">
    <property type="entry name" value="Ig-like_dom"/>
</dbReference>
<dbReference type="PANTHER" id="PTHR21261:SF17">
    <property type="entry name" value="BEAT VI"/>
    <property type="match status" value="1"/>
</dbReference>
<dbReference type="AlphaFoldDB" id="A0A9P0DY21"/>
<reference evidence="4" key="1">
    <citation type="submission" date="2022-01" db="EMBL/GenBank/DDBJ databases">
        <authorList>
            <person name="King R."/>
        </authorList>
    </citation>
    <scope>NUCLEOTIDE SEQUENCE</scope>
</reference>
<organism evidence="4 5">
    <name type="scientific">Phaedon cochleariae</name>
    <name type="common">Mustard beetle</name>
    <dbReference type="NCBI Taxonomy" id="80249"/>
    <lineage>
        <taxon>Eukaryota</taxon>
        <taxon>Metazoa</taxon>
        <taxon>Ecdysozoa</taxon>
        <taxon>Arthropoda</taxon>
        <taxon>Hexapoda</taxon>
        <taxon>Insecta</taxon>
        <taxon>Pterygota</taxon>
        <taxon>Neoptera</taxon>
        <taxon>Endopterygota</taxon>
        <taxon>Coleoptera</taxon>
        <taxon>Polyphaga</taxon>
        <taxon>Cucujiformia</taxon>
        <taxon>Chrysomeloidea</taxon>
        <taxon>Chrysomelidae</taxon>
        <taxon>Chrysomelinae</taxon>
        <taxon>Chrysomelini</taxon>
        <taxon>Phaedon</taxon>
    </lineage>
</organism>
<dbReference type="InterPro" id="IPR013783">
    <property type="entry name" value="Ig-like_fold"/>
</dbReference>
<evidence type="ECO:0000256" key="2">
    <source>
        <dbReference type="SAM" id="MobiDB-lite"/>
    </source>
</evidence>
<reference evidence="4" key="2">
    <citation type="submission" date="2022-10" db="EMBL/GenBank/DDBJ databases">
        <authorList>
            <consortium name="ENA_rothamsted_submissions"/>
            <consortium name="culmorum"/>
            <person name="King R."/>
        </authorList>
    </citation>
    <scope>NUCLEOTIDE SEQUENCE</scope>
</reference>
<feature type="compositionally biased region" description="Low complexity" evidence="2">
    <location>
        <begin position="133"/>
        <end position="148"/>
    </location>
</feature>
<evidence type="ECO:0000313" key="4">
    <source>
        <dbReference type="EMBL" id="CAH1176024.1"/>
    </source>
</evidence>
<dbReference type="PROSITE" id="PS50835">
    <property type="entry name" value="IG_LIKE"/>
    <property type="match status" value="1"/>
</dbReference>
<dbReference type="PANTHER" id="PTHR21261">
    <property type="entry name" value="BEAT PROTEIN"/>
    <property type="match status" value="1"/>
</dbReference>
<dbReference type="InterPro" id="IPR036179">
    <property type="entry name" value="Ig-like_dom_sf"/>
</dbReference>
<evidence type="ECO:0000256" key="1">
    <source>
        <dbReference type="ARBA" id="ARBA00023157"/>
    </source>
</evidence>
<proteinExistence type="predicted"/>
<dbReference type="SUPFAM" id="SSF48726">
    <property type="entry name" value="Immunoglobulin"/>
    <property type="match status" value="1"/>
</dbReference>
<dbReference type="OrthoDB" id="6343941at2759"/>
<dbReference type="Gene3D" id="2.60.40.10">
    <property type="entry name" value="Immunoglobulins"/>
    <property type="match status" value="2"/>
</dbReference>
<dbReference type="InterPro" id="IPR013162">
    <property type="entry name" value="CD80_C2-set"/>
</dbReference>
<feature type="domain" description="Ig-like" evidence="3">
    <location>
        <begin position="83"/>
        <end position="192"/>
    </location>
</feature>